<evidence type="ECO:0000256" key="4">
    <source>
        <dbReference type="ARBA" id="ARBA00022777"/>
    </source>
</evidence>
<dbReference type="GO" id="GO:0005524">
    <property type="term" value="F:ATP binding"/>
    <property type="evidence" value="ECO:0007669"/>
    <property type="project" value="UniProtKB-KW"/>
</dbReference>
<dbReference type="AlphaFoldDB" id="A0A644W917"/>
<dbReference type="InterPro" id="IPR011006">
    <property type="entry name" value="CheY-like_superfamily"/>
</dbReference>
<feature type="domain" description="PAC" evidence="10">
    <location>
        <begin position="236"/>
        <end position="288"/>
    </location>
</feature>
<feature type="domain" description="Response regulatory" evidence="8">
    <location>
        <begin position="12"/>
        <end position="129"/>
    </location>
</feature>
<keyword evidence="1" id="KW-0597">Phosphoprotein</keyword>
<dbReference type="Pfam" id="PF02518">
    <property type="entry name" value="HATPase_c"/>
    <property type="match status" value="1"/>
</dbReference>
<dbReference type="InterPro" id="IPR003661">
    <property type="entry name" value="HisK_dim/P_dom"/>
</dbReference>
<name>A0A644W917_9ZZZZ</name>
<dbReference type="EMBL" id="VSSQ01000700">
    <property type="protein sequence ID" value="MPL99970.1"/>
    <property type="molecule type" value="Genomic_DNA"/>
</dbReference>
<dbReference type="SMART" id="SM00091">
    <property type="entry name" value="PAS"/>
    <property type="match status" value="1"/>
</dbReference>
<dbReference type="SUPFAM" id="SSF55785">
    <property type="entry name" value="PYP-like sensor domain (PAS domain)"/>
    <property type="match status" value="1"/>
</dbReference>
<feature type="domain" description="PAS" evidence="9">
    <location>
        <begin position="162"/>
        <end position="233"/>
    </location>
</feature>
<accession>A0A644W917</accession>
<protein>
    <submittedName>
        <fullName evidence="11">Sensor histidine kinase TodS</fullName>
        <ecNumber evidence="11">2.7.13.3</ecNumber>
    </submittedName>
</protein>
<evidence type="ECO:0000259" key="8">
    <source>
        <dbReference type="PROSITE" id="PS50110"/>
    </source>
</evidence>
<reference evidence="11" key="1">
    <citation type="submission" date="2019-08" db="EMBL/GenBank/DDBJ databases">
        <authorList>
            <person name="Kucharzyk K."/>
            <person name="Murdoch R.W."/>
            <person name="Higgins S."/>
            <person name="Loffler F."/>
        </authorList>
    </citation>
    <scope>NUCLEOTIDE SEQUENCE</scope>
</reference>
<dbReference type="PROSITE" id="PS50113">
    <property type="entry name" value="PAC"/>
    <property type="match status" value="1"/>
</dbReference>
<dbReference type="InterPro" id="IPR000014">
    <property type="entry name" value="PAS"/>
</dbReference>
<keyword evidence="5" id="KW-0067">ATP-binding</keyword>
<gene>
    <name evidence="11" type="primary">todS_2</name>
    <name evidence="11" type="ORF">SDC9_46192</name>
</gene>
<comment type="caution">
    <text evidence="11">The sequence shown here is derived from an EMBL/GenBank/DDBJ whole genome shotgun (WGS) entry which is preliminary data.</text>
</comment>
<dbReference type="PROSITE" id="PS50110">
    <property type="entry name" value="RESPONSE_REGULATORY"/>
    <property type="match status" value="1"/>
</dbReference>
<dbReference type="InterPro" id="IPR000700">
    <property type="entry name" value="PAS-assoc_C"/>
</dbReference>
<dbReference type="Pfam" id="PF00989">
    <property type="entry name" value="PAS"/>
    <property type="match status" value="1"/>
</dbReference>
<dbReference type="CDD" id="cd00082">
    <property type="entry name" value="HisKA"/>
    <property type="match status" value="1"/>
</dbReference>
<dbReference type="InterPro" id="IPR004358">
    <property type="entry name" value="Sig_transdc_His_kin-like_C"/>
</dbReference>
<dbReference type="PRINTS" id="PR00344">
    <property type="entry name" value="BCTRLSENSOR"/>
</dbReference>
<evidence type="ECO:0000256" key="6">
    <source>
        <dbReference type="ARBA" id="ARBA00023012"/>
    </source>
</evidence>
<proteinExistence type="predicted"/>
<keyword evidence="2 11" id="KW-0808">Transferase</keyword>
<dbReference type="InterPro" id="IPR036890">
    <property type="entry name" value="HATPase_C_sf"/>
</dbReference>
<evidence type="ECO:0000259" key="10">
    <source>
        <dbReference type="PROSITE" id="PS50113"/>
    </source>
</evidence>
<dbReference type="EC" id="2.7.13.3" evidence="11"/>
<dbReference type="SMART" id="SM00086">
    <property type="entry name" value="PAC"/>
    <property type="match status" value="1"/>
</dbReference>
<dbReference type="InterPro" id="IPR001789">
    <property type="entry name" value="Sig_transdc_resp-reg_receiver"/>
</dbReference>
<organism evidence="11">
    <name type="scientific">bioreactor metagenome</name>
    <dbReference type="NCBI Taxonomy" id="1076179"/>
    <lineage>
        <taxon>unclassified sequences</taxon>
        <taxon>metagenomes</taxon>
        <taxon>ecological metagenomes</taxon>
    </lineage>
</organism>
<dbReference type="SMART" id="SM00448">
    <property type="entry name" value="REC"/>
    <property type="match status" value="1"/>
</dbReference>
<evidence type="ECO:0000256" key="1">
    <source>
        <dbReference type="ARBA" id="ARBA00022553"/>
    </source>
</evidence>
<keyword evidence="3" id="KW-0547">Nucleotide-binding</keyword>
<dbReference type="InterPro" id="IPR005467">
    <property type="entry name" value="His_kinase_dom"/>
</dbReference>
<dbReference type="Pfam" id="PF00072">
    <property type="entry name" value="Response_reg"/>
    <property type="match status" value="1"/>
</dbReference>
<dbReference type="Gene3D" id="3.30.450.20">
    <property type="entry name" value="PAS domain"/>
    <property type="match status" value="1"/>
</dbReference>
<dbReference type="InterPro" id="IPR001610">
    <property type="entry name" value="PAC"/>
</dbReference>
<dbReference type="InterPro" id="IPR036097">
    <property type="entry name" value="HisK_dim/P_sf"/>
</dbReference>
<keyword evidence="4 11" id="KW-0418">Kinase</keyword>
<dbReference type="SUPFAM" id="SSF55874">
    <property type="entry name" value="ATPase domain of HSP90 chaperone/DNA topoisomerase II/histidine kinase"/>
    <property type="match status" value="1"/>
</dbReference>
<dbReference type="InterPro" id="IPR003594">
    <property type="entry name" value="HATPase_dom"/>
</dbReference>
<dbReference type="PROSITE" id="PS50109">
    <property type="entry name" value="HIS_KIN"/>
    <property type="match status" value="1"/>
</dbReference>
<dbReference type="SMART" id="SM00387">
    <property type="entry name" value="HATPase_c"/>
    <property type="match status" value="1"/>
</dbReference>
<evidence type="ECO:0000313" key="11">
    <source>
        <dbReference type="EMBL" id="MPL99970.1"/>
    </source>
</evidence>
<evidence type="ECO:0000259" key="9">
    <source>
        <dbReference type="PROSITE" id="PS50112"/>
    </source>
</evidence>
<evidence type="ECO:0000256" key="2">
    <source>
        <dbReference type="ARBA" id="ARBA00022679"/>
    </source>
</evidence>
<feature type="domain" description="Histidine kinase" evidence="7">
    <location>
        <begin position="301"/>
        <end position="525"/>
    </location>
</feature>
<dbReference type="PANTHER" id="PTHR43065:SF42">
    <property type="entry name" value="TWO-COMPONENT SENSOR PPRA"/>
    <property type="match status" value="1"/>
</dbReference>
<dbReference type="Gene3D" id="1.10.287.130">
    <property type="match status" value="1"/>
</dbReference>
<evidence type="ECO:0000256" key="5">
    <source>
        <dbReference type="ARBA" id="ARBA00022840"/>
    </source>
</evidence>
<dbReference type="SUPFAM" id="SSF52172">
    <property type="entry name" value="CheY-like"/>
    <property type="match status" value="1"/>
</dbReference>
<dbReference type="GO" id="GO:0000155">
    <property type="term" value="F:phosphorelay sensor kinase activity"/>
    <property type="evidence" value="ECO:0007669"/>
    <property type="project" value="InterPro"/>
</dbReference>
<dbReference type="CDD" id="cd00130">
    <property type="entry name" value="PAS"/>
    <property type="match status" value="1"/>
</dbReference>
<dbReference type="NCBIfam" id="TIGR00229">
    <property type="entry name" value="sensory_box"/>
    <property type="match status" value="1"/>
</dbReference>
<dbReference type="SUPFAM" id="SSF47384">
    <property type="entry name" value="Homodimeric domain of signal transducing histidine kinase"/>
    <property type="match status" value="1"/>
</dbReference>
<dbReference type="Gene3D" id="3.40.50.2300">
    <property type="match status" value="1"/>
</dbReference>
<sequence>MNNTIYQDSAANVLIVDDIEENLIYMESVIKNFNINIISAMSGYEALEKTRDITLAMAIIDVWMPGMNGYELAVNLNKERTDNKVPIIFITANIFSEIEELKGYDAGAVDYIYKPFSSQILKSKVSIFLDLYNQKQTILKDAILLRNTTEQLKQANTELYKSEQKFRTMVNSLPDGVLLVDLKGRIREVSEIGTELLGANDRNELTSKHILRFVRSDSFKLIKEIAVNTIAEGLTQENEVNIIKLNGSTFLGEISTTLIQNIDGSPLSFIIVVRDISQRKRIQTIQIHADRMANLGQMAAGMAHEINQPLNIISMVMDKILYEADKNISLDVSFLKNKSNKIFENLTRIRNIIDHIRVFSRNQFEYIPIAFSINKSIQSAISMFSEQFRHLGINVHVNLKEDIPDITGNTHQFEQVIVNLLNNAKDAVMDRKGLSDYTYIPEINISSFVNKELLIVQVTDNGTGIDEEHINKIMLPFYSTKEEGKGTGLGLSISYEIIKDMGGKIEIESKKMTKTDIRLTFNVIQKKDGK</sequence>
<dbReference type="InterPro" id="IPR013767">
    <property type="entry name" value="PAS_fold"/>
</dbReference>
<dbReference type="GO" id="GO:0006355">
    <property type="term" value="P:regulation of DNA-templated transcription"/>
    <property type="evidence" value="ECO:0007669"/>
    <property type="project" value="InterPro"/>
</dbReference>
<dbReference type="PANTHER" id="PTHR43065">
    <property type="entry name" value="SENSOR HISTIDINE KINASE"/>
    <property type="match status" value="1"/>
</dbReference>
<keyword evidence="6" id="KW-0902">Two-component regulatory system</keyword>
<evidence type="ECO:0000256" key="3">
    <source>
        <dbReference type="ARBA" id="ARBA00022741"/>
    </source>
</evidence>
<dbReference type="PROSITE" id="PS50112">
    <property type="entry name" value="PAS"/>
    <property type="match status" value="1"/>
</dbReference>
<dbReference type="Gene3D" id="3.30.565.10">
    <property type="entry name" value="Histidine kinase-like ATPase, C-terminal domain"/>
    <property type="match status" value="1"/>
</dbReference>
<dbReference type="InterPro" id="IPR035965">
    <property type="entry name" value="PAS-like_dom_sf"/>
</dbReference>
<evidence type="ECO:0000259" key="7">
    <source>
        <dbReference type="PROSITE" id="PS50109"/>
    </source>
</evidence>